<comment type="subcellular location">
    <subcellularLocation>
        <location evidence="1">Cytoplasm</location>
    </subcellularLocation>
</comment>
<feature type="domain" description="Cystatin" evidence="6">
    <location>
        <begin position="1"/>
        <end position="102"/>
    </location>
</feature>
<evidence type="ECO:0000256" key="5">
    <source>
        <dbReference type="ARBA" id="ARBA00022704"/>
    </source>
</evidence>
<evidence type="ECO:0000256" key="1">
    <source>
        <dbReference type="ARBA" id="ARBA00004496"/>
    </source>
</evidence>
<dbReference type="InterPro" id="IPR046350">
    <property type="entry name" value="Cystatin_sf"/>
</dbReference>
<accession>A0A3Q4AH51</accession>
<evidence type="ECO:0000256" key="4">
    <source>
        <dbReference type="ARBA" id="ARBA00022690"/>
    </source>
</evidence>
<keyword evidence="4" id="KW-0646">Protease inhibitor</keyword>
<comment type="similarity">
    <text evidence="2">Belongs to the cystatin family.</text>
</comment>
<proteinExistence type="inferred from homology"/>
<dbReference type="SMART" id="SM00043">
    <property type="entry name" value="CY"/>
    <property type="match status" value="1"/>
</dbReference>
<dbReference type="PANTHER" id="PTHR11414">
    <property type="entry name" value="CYSTATIN FAMILY MEMBER"/>
    <property type="match status" value="1"/>
</dbReference>
<dbReference type="Proteomes" id="UP000261620">
    <property type="component" value="Unplaced"/>
</dbReference>
<dbReference type="Pfam" id="PF00031">
    <property type="entry name" value="Cystatin"/>
    <property type="match status" value="1"/>
</dbReference>
<evidence type="ECO:0000313" key="7">
    <source>
        <dbReference type="Ensembl" id="ENSMMOP00000003485.1"/>
    </source>
</evidence>
<dbReference type="Gene3D" id="3.10.450.10">
    <property type="match status" value="1"/>
</dbReference>
<evidence type="ECO:0000256" key="2">
    <source>
        <dbReference type="ARBA" id="ARBA00009403"/>
    </source>
</evidence>
<organism evidence="7 8">
    <name type="scientific">Mola mola</name>
    <name type="common">Ocean sunfish</name>
    <name type="synonym">Tetraodon mola</name>
    <dbReference type="NCBI Taxonomy" id="94237"/>
    <lineage>
        <taxon>Eukaryota</taxon>
        <taxon>Metazoa</taxon>
        <taxon>Chordata</taxon>
        <taxon>Craniata</taxon>
        <taxon>Vertebrata</taxon>
        <taxon>Euteleostomi</taxon>
        <taxon>Actinopterygii</taxon>
        <taxon>Neopterygii</taxon>
        <taxon>Teleostei</taxon>
        <taxon>Neoteleostei</taxon>
        <taxon>Acanthomorphata</taxon>
        <taxon>Eupercaria</taxon>
        <taxon>Tetraodontiformes</taxon>
        <taxon>Molidae</taxon>
        <taxon>Mola</taxon>
    </lineage>
</organism>
<name>A0A3Q4AH51_MOLML</name>
<evidence type="ECO:0000256" key="3">
    <source>
        <dbReference type="ARBA" id="ARBA00022490"/>
    </source>
</evidence>
<protein>
    <recommendedName>
        <fullName evidence="6">Cystatin domain-containing protein</fullName>
    </recommendedName>
</protein>
<dbReference type="CDD" id="cd00042">
    <property type="entry name" value="CY"/>
    <property type="match status" value="1"/>
</dbReference>
<sequence length="108" mass="12189">MLCGGASAMVEADEKIQKLSDHVRAEAEEKAGKKFPEYKAKSYKKQTVAGTNYFIKVGRCDVHLRNIEPSDLQQPRSHQHQLLMRSQTKQSSGIRLLLLTPFSSCKLK</sequence>
<dbReference type="PRINTS" id="PR00295">
    <property type="entry name" value="STEFINA"/>
</dbReference>
<keyword evidence="8" id="KW-1185">Reference proteome</keyword>
<dbReference type="SUPFAM" id="SSF54403">
    <property type="entry name" value="Cystatin/monellin"/>
    <property type="match status" value="1"/>
</dbReference>
<evidence type="ECO:0000259" key="6">
    <source>
        <dbReference type="SMART" id="SM00043"/>
    </source>
</evidence>
<dbReference type="PANTHER" id="PTHR11414:SF21">
    <property type="entry name" value="CYSTATIN 14A, TANDEM DUPLICATE 1-RELATED"/>
    <property type="match status" value="1"/>
</dbReference>
<dbReference type="Ensembl" id="ENSMMOT00000003538.1">
    <property type="protein sequence ID" value="ENSMMOP00000003485.1"/>
    <property type="gene ID" value="ENSMMOG00000002788.1"/>
</dbReference>
<dbReference type="GO" id="GO:0005829">
    <property type="term" value="C:cytosol"/>
    <property type="evidence" value="ECO:0007669"/>
    <property type="project" value="TreeGrafter"/>
</dbReference>
<dbReference type="GO" id="GO:0004869">
    <property type="term" value="F:cysteine-type endopeptidase inhibitor activity"/>
    <property type="evidence" value="ECO:0007669"/>
    <property type="project" value="UniProtKB-KW"/>
</dbReference>
<reference evidence="7" key="2">
    <citation type="submission" date="2025-09" db="UniProtKB">
        <authorList>
            <consortium name="Ensembl"/>
        </authorList>
    </citation>
    <scope>IDENTIFICATION</scope>
</reference>
<dbReference type="AlphaFoldDB" id="A0A3Q4AH51"/>
<dbReference type="InterPro" id="IPR001713">
    <property type="entry name" value="Prot_inh_stefin"/>
</dbReference>
<evidence type="ECO:0000313" key="8">
    <source>
        <dbReference type="Proteomes" id="UP000261620"/>
    </source>
</evidence>
<keyword evidence="3" id="KW-0963">Cytoplasm</keyword>
<dbReference type="InterPro" id="IPR000010">
    <property type="entry name" value="Cystatin_dom"/>
</dbReference>
<reference evidence="7" key="1">
    <citation type="submission" date="2025-08" db="UniProtKB">
        <authorList>
            <consortium name="Ensembl"/>
        </authorList>
    </citation>
    <scope>IDENTIFICATION</scope>
</reference>
<keyword evidence="5" id="KW-0789">Thiol protease inhibitor</keyword>
<dbReference type="STRING" id="94237.ENSMMOP00000003485"/>